<dbReference type="OMA" id="HEILILM"/>
<proteinExistence type="predicted"/>
<dbReference type="PANTHER" id="PTHR23227:SF85">
    <property type="entry name" value="CRANIOFACIAL DEVELOPMENT PROTEIN 2"/>
    <property type="match status" value="1"/>
</dbReference>
<evidence type="ECO:0000313" key="2">
    <source>
        <dbReference type="EMBL" id="VDL77250.1"/>
    </source>
</evidence>
<dbReference type="GO" id="GO:0003824">
    <property type="term" value="F:catalytic activity"/>
    <property type="evidence" value="ECO:0007669"/>
    <property type="project" value="InterPro"/>
</dbReference>
<dbReference type="WBParaSite" id="NBR_0001366001-mRNA-1">
    <property type="protein sequence ID" value="NBR_0001366001-mRNA-1"/>
    <property type="gene ID" value="NBR_0001366001"/>
</dbReference>
<name>A0A0N4YB45_NIPBR</name>
<dbReference type="PANTHER" id="PTHR23227">
    <property type="entry name" value="BUCENTAUR RELATED"/>
    <property type="match status" value="1"/>
</dbReference>
<dbReference type="InterPro" id="IPR005135">
    <property type="entry name" value="Endo/exonuclease/phosphatase"/>
</dbReference>
<dbReference type="AlphaFoldDB" id="A0A0N4YB45"/>
<evidence type="ECO:0000313" key="3">
    <source>
        <dbReference type="Proteomes" id="UP000271162"/>
    </source>
</evidence>
<evidence type="ECO:0000313" key="4">
    <source>
        <dbReference type="WBParaSite" id="NBR_0001366001-mRNA-1"/>
    </source>
</evidence>
<accession>A0A0N4YB45</accession>
<sequence length="325" mass="36577">MDDRNAPARLSCGTKNAKTTSPSCLSLLKTVTAHYGSAGTTNSQWRRNLRAIGYQRRRTRASHLIVCTYNCRSINTAAQLSTLIEETKRISFHVIGLSEMKRKDPLSCTWSDGTAVFLGSRKAQSTSGVGFIVGPCFAKYVTSVTFHSHRLGVLTATMSKGTMVSIIQAYAPTADSSEELHEEFYEELQDRIRSQKNNCIIIGGDLNARIGPRRRGERFIGLNSAEIRNDTGEMLANFCETLHLYHGNSHFFKSPKRRWTHCSPNGQHLHELDHIMCNRKVRLTQIRLRIIAHSESPMPHDAYSRNEGTCTGRKPRRVHYAKQAV</sequence>
<dbReference type="EMBL" id="UYSL01021109">
    <property type="protein sequence ID" value="VDL77250.1"/>
    <property type="molecule type" value="Genomic_DNA"/>
</dbReference>
<reference evidence="2 3" key="2">
    <citation type="submission" date="2018-11" db="EMBL/GenBank/DDBJ databases">
        <authorList>
            <consortium name="Pathogen Informatics"/>
        </authorList>
    </citation>
    <scope>NUCLEOTIDE SEQUENCE [LARGE SCALE GENOMIC DNA]</scope>
</reference>
<dbReference type="Pfam" id="PF03372">
    <property type="entry name" value="Exo_endo_phos"/>
    <property type="match status" value="1"/>
</dbReference>
<evidence type="ECO:0000259" key="1">
    <source>
        <dbReference type="Pfam" id="PF03372"/>
    </source>
</evidence>
<dbReference type="STRING" id="27835.A0A0N4YB45"/>
<organism evidence="4">
    <name type="scientific">Nippostrongylus brasiliensis</name>
    <name type="common">Rat hookworm</name>
    <dbReference type="NCBI Taxonomy" id="27835"/>
    <lineage>
        <taxon>Eukaryota</taxon>
        <taxon>Metazoa</taxon>
        <taxon>Ecdysozoa</taxon>
        <taxon>Nematoda</taxon>
        <taxon>Chromadorea</taxon>
        <taxon>Rhabditida</taxon>
        <taxon>Rhabditina</taxon>
        <taxon>Rhabditomorpha</taxon>
        <taxon>Strongyloidea</taxon>
        <taxon>Heligmosomidae</taxon>
        <taxon>Nippostrongylus</taxon>
    </lineage>
</organism>
<protein>
    <submittedName>
        <fullName evidence="4">Endo/exonuclease/phosphatase domain-containing protein</fullName>
    </submittedName>
</protein>
<feature type="domain" description="Endonuclease/exonuclease/phosphatase" evidence="1">
    <location>
        <begin position="67"/>
        <end position="288"/>
    </location>
</feature>
<gene>
    <name evidence="2" type="ORF">NBR_LOCUS13661</name>
</gene>
<dbReference type="SUPFAM" id="SSF56219">
    <property type="entry name" value="DNase I-like"/>
    <property type="match status" value="1"/>
</dbReference>
<keyword evidence="3" id="KW-1185">Reference proteome</keyword>
<reference evidence="4" key="1">
    <citation type="submission" date="2017-02" db="UniProtKB">
        <authorList>
            <consortium name="WormBaseParasite"/>
        </authorList>
    </citation>
    <scope>IDENTIFICATION</scope>
</reference>
<dbReference type="InterPro" id="IPR036691">
    <property type="entry name" value="Endo/exonu/phosph_ase_sf"/>
</dbReference>
<dbReference type="Gene3D" id="3.60.10.10">
    <property type="entry name" value="Endonuclease/exonuclease/phosphatase"/>
    <property type="match status" value="1"/>
</dbReference>
<dbReference type="InterPro" id="IPR027124">
    <property type="entry name" value="Swc5/CFDP1/2"/>
</dbReference>
<dbReference type="Proteomes" id="UP000271162">
    <property type="component" value="Unassembled WGS sequence"/>
</dbReference>